<dbReference type="Proteomes" id="UP001337655">
    <property type="component" value="Unassembled WGS sequence"/>
</dbReference>
<gene>
    <name evidence="2" type="ORF">LTR77_004995</name>
</gene>
<dbReference type="GeneID" id="89926339"/>
<dbReference type="AlphaFoldDB" id="A0AAV9PE47"/>
<protein>
    <submittedName>
        <fullName evidence="2">Uncharacterized protein</fullName>
    </submittedName>
</protein>
<reference evidence="2 3" key="1">
    <citation type="submission" date="2023-08" db="EMBL/GenBank/DDBJ databases">
        <title>Black Yeasts Isolated from many extreme environments.</title>
        <authorList>
            <person name="Coleine C."/>
            <person name="Stajich J.E."/>
            <person name="Selbmann L."/>
        </authorList>
    </citation>
    <scope>NUCLEOTIDE SEQUENCE [LARGE SCALE GENOMIC DNA]</scope>
    <source>
        <strain evidence="2 3">CCFEE 5935</strain>
    </source>
</reference>
<evidence type="ECO:0000256" key="1">
    <source>
        <dbReference type="SAM" id="MobiDB-lite"/>
    </source>
</evidence>
<keyword evidence="3" id="KW-1185">Reference proteome</keyword>
<evidence type="ECO:0000313" key="2">
    <source>
        <dbReference type="EMBL" id="KAK5170407.1"/>
    </source>
</evidence>
<sequence length="316" mass="34356">MGMRRRYIIYLQIFWIARFFPPPLTTAGMNRFETAASTLAHVLGSACSACSTPWTPGFDLGFVSGSGYEHGFSGHLGQYARGAGVEMGIESPLASFTVMASPPFFAALQDAGSHKTGLPYPCSPWVDSPFPDVLFPSVSPSPATTIPRMPAWYEHCFGRWGVAEWTTALPGTNEKDFAVYHVSLDTRAPKQEQTRQTQPEDQPAATTATPTLPDSPSPASSPKSTSAASSPTYTTPMPSRRNLPRPLHLRTMSATNISSNTDSNGGDETLHTPLTWHRPASPWSLSPDGEYQERYLRALRMSRDVDAALAGEDESL</sequence>
<name>A0AAV9PE47_9PEZI</name>
<comment type="caution">
    <text evidence="2">The sequence shown here is derived from an EMBL/GenBank/DDBJ whole genome shotgun (WGS) entry which is preliminary data.</text>
</comment>
<dbReference type="EMBL" id="JAVRRT010000007">
    <property type="protein sequence ID" value="KAK5170407.1"/>
    <property type="molecule type" value="Genomic_DNA"/>
</dbReference>
<feature type="compositionally biased region" description="Polar residues" evidence="1">
    <location>
        <begin position="252"/>
        <end position="266"/>
    </location>
</feature>
<evidence type="ECO:0000313" key="3">
    <source>
        <dbReference type="Proteomes" id="UP001337655"/>
    </source>
</evidence>
<feature type="region of interest" description="Disordered" evidence="1">
    <location>
        <begin position="186"/>
        <end position="288"/>
    </location>
</feature>
<organism evidence="2 3">
    <name type="scientific">Saxophila tyrrhenica</name>
    <dbReference type="NCBI Taxonomy" id="1690608"/>
    <lineage>
        <taxon>Eukaryota</taxon>
        <taxon>Fungi</taxon>
        <taxon>Dikarya</taxon>
        <taxon>Ascomycota</taxon>
        <taxon>Pezizomycotina</taxon>
        <taxon>Dothideomycetes</taxon>
        <taxon>Dothideomycetidae</taxon>
        <taxon>Mycosphaerellales</taxon>
        <taxon>Extremaceae</taxon>
        <taxon>Saxophila</taxon>
    </lineage>
</organism>
<feature type="compositionally biased region" description="Low complexity" evidence="1">
    <location>
        <begin position="203"/>
        <end position="239"/>
    </location>
</feature>
<proteinExistence type="predicted"/>
<accession>A0AAV9PE47</accession>
<dbReference type="RefSeq" id="XP_064659605.1">
    <property type="nucleotide sequence ID" value="XM_064802244.1"/>
</dbReference>